<dbReference type="EMBL" id="CDGJ01000005">
    <property type="protein sequence ID" value="CEJ05922.1"/>
    <property type="molecule type" value="Genomic_DNA"/>
</dbReference>
<proteinExistence type="predicted"/>
<dbReference type="InterPro" id="IPR032696">
    <property type="entry name" value="SQ_cyclase_C"/>
</dbReference>
<dbReference type="AlphaFoldDB" id="A0A8S0XZE8"/>
<keyword evidence="4" id="KW-1185">Reference proteome</keyword>
<dbReference type="EMBL" id="LR746496">
    <property type="protein sequence ID" value="CAA7602467.1"/>
    <property type="molecule type" value="Genomic_DNA"/>
</dbReference>
<evidence type="ECO:0000313" key="2">
    <source>
        <dbReference type="EMBL" id="CAA7602467.1"/>
    </source>
</evidence>
<reference evidence="3" key="1">
    <citation type="submission" date="2014-11" db="EMBL/GenBank/DDBJ databases">
        <authorList>
            <person name="Hornung B.V."/>
        </authorList>
    </citation>
    <scope>NUCLEOTIDE SEQUENCE</scope>
    <source>
        <strain evidence="3">INE</strain>
    </source>
</reference>
<dbReference type="Proteomes" id="UP001071230">
    <property type="component" value="Unassembled WGS sequence"/>
</dbReference>
<organism evidence="2">
    <name type="scientific">Acididesulfobacillus acetoxydans</name>
    <dbReference type="NCBI Taxonomy" id="1561005"/>
    <lineage>
        <taxon>Bacteria</taxon>
        <taxon>Bacillati</taxon>
        <taxon>Bacillota</taxon>
        <taxon>Clostridia</taxon>
        <taxon>Eubacteriales</taxon>
        <taxon>Peptococcaceae</taxon>
        <taxon>Acididesulfobacillus</taxon>
    </lineage>
</organism>
<sequence>MVEKREVEKAVAQARQFVFTGMRQILSGKLDEAHGVSASPGATALAVLALLTVGRDFGGAEKRGITWLRQQRQGQGWGKYPGDSPDPEISRLVQAVTQSGQGGWLSRVVLLSRARQFSEMILSLGQKVVPGLEGPTPEEIALPGILREAVLRKLPAYGRPVVVAAALLASNESQGIRPAAEYLVDFQMGDGSWSEDVVATSLALLALVRWRFAGDKVGKAGEWLVRKQYGDGSWPAFDHLQNWSVGWALNIMGGRDREEAELLAQAERRLKSGQYADGSYGSTSPYTQPDLDDTAVALLGLSASPESRKGVELLKRLQNRDGSWGTFPSFRGKPPDLECGFPVYIRSTDVTLHILEALGRHRSRDAYQTMVRGLEWLLTKQKTSGALDSVWFEGPIYGTAQLAELLGKWRFNWQNWTGARKILLARRKAQDFLWAAQNPDGSWGSSVAETALGLSAVGYPGKRGEKEALGKGVERLIGEQQPAGSFRPSYRGIYAKGWNYEEPLATALTVIQAWEKYLRFAF</sequence>
<feature type="domain" description="Squalene cyclase C-terminal" evidence="1">
    <location>
        <begin position="288"/>
        <end position="447"/>
    </location>
</feature>
<name>A0A8S0XZE8_9FIRM</name>
<evidence type="ECO:0000259" key="1">
    <source>
        <dbReference type="Pfam" id="PF13243"/>
    </source>
</evidence>
<dbReference type="KEGG" id="aacx:DEACI_3142"/>
<evidence type="ECO:0000313" key="4">
    <source>
        <dbReference type="Proteomes" id="UP001071230"/>
    </source>
</evidence>
<dbReference type="Pfam" id="PF13243">
    <property type="entry name" value="SQHop_cyclase_C"/>
    <property type="match status" value="1"/>
</dbReference>
<dbReference type="Gene3D" id="1.50.10.20">
    <property type="match status" value="2"/>
</dbReference>
<gene>
    <name evidence="3" type="ORF">DEACI_0342</name>
    <name evidence="2" type="ORF">DEACI_3142</name>
</gene>
<reference evidence="2" key="2">
    <citation type="submission" date="2020-01" db="EMBL/GenBank/DDBJ databases">
        <authorList>
            <person name="Hornung B."/>
        </authorList>
    </citation>
    <scope>NUCLEOTIDE SEQUENCE</scope>
    <source>
        <strain evidence="2">PacBioINE</strain>
    </source>
</reference>
<dbReference type="InterPro" id="IPR008930">
    <property type="entry name" value="Terpenoid_cyclase/PrenylTrfase"/>
</dbReference>
<accession>A0A8S0XZE8</accession>
<dbReference type="Proteomes" id="UP000836597">
    <property type="component" value="Chromosome"/>
</dbReference>
<protein>
    <submittedName>
        <fullName evidence="3">Prenyltransferase/squalene oxidase</fullName>
    </submittedName>
    <submittedName>
        <fullName evidence="2">Terpenoid cyclases/protein prenyltransferase alpha-alpha toroid</fullName>
    </submittedName>
</protein>
<dbReference type="SUPFAM" id="SSF48239">
    <property type="entry name" value="Terpenoid cyclases/Protein prenyltransferases"/>
    <property type="match status" value="2"/>
</dbReference>
<evidence type="ECO:0000313" key="3">
    <source>
        <dbReference type="EMBL" id="CEJ05922.1"/>
    </source>
</evidence>
<dbReference type="RefSeq" id="WP_240985830.1">
    <property type="nucleotide sequence ID" value="NZ_CDGJ01000005.1"/>
</dbReference>